<evidence type="ECO:0000256" key="1">
    <source>
        <dbReference type="ARBA" id="ARBA00004429"/>
    </source>
</evidence>
<keyword evidence="11 14" id="KW-0472">Membrane</keyword>
<dbReference type="GO" id="GO:0005524">
    <property type="term" value="F:ATP binding"/>
    <property type="evidence" value="ECO:0007669"/>
    <property type="project" value="UniProtKB-KW"/>
</dbReference>
<dbReference type="NCBIfam" id="TIGR02212">
    <property type="entry name" value="lolCE"/>
    <property type="match status" value="1"/>
</dbReference>
<evidence type="ECO:0000313" key="16">
    <source>
        <dbReference type="EMBL" id="SUH09692.1"/>
    </source>
</evidence>
<evidence type="ECO:0000256" key="2">
    <source>
        <dbReference type="ARBA" id="ARBA00005236"/>
    </source>
</evidence>
<dbReference type="GO" id="GO:0046677">
    <property type="term" value="P:response to antibiotic"/>
    <property type="evidence" value="ECO:0007669"/>
    <property type="project" value="UniProtKB-KW"/>
</dbReference>
<accession>A0A379VS68</accession>
<evidence type="ECO:0000256" key="4">
    <source>
        <dbReference type="ARBA" id="ARBA00022475"/>
    </source>
</evidence>
<dbReference type="InterPro" id="IPR003593">
    <property type="entry name" value="AAA+_ATPase"/>
</dbReference>
<keyword evidence="9" id="KW-1278">Translocase</keyword>
<feature type="transmembrane region" description="Helical" evidence="14">
    <location>
        <begin position="343"/>
        <end position="360"/>
    </location>
</feature>
<evidence type="ECO:0000256" key="3">
    <source>
        <dbReference type="ARBA" id="ARBA00022448"/>
    </source>
</evidence>
<feature type="transmembrane region" description="Helical" evidence="14">
    <location>
        <begin position="25"/>
        <end position="48"/>
    </location>
</feature>
<dbReference type="SUPFAM" id="SSF52540">
    <property type="entry name" value="P-loop containing nucleoside triphosphate hydrolases"/>
    <property type="match status" value="1"/>
</dbReference>
<feature type="transmembrane region" description="Helical" evidence="14">
    <location>
        <begin position="366"/>
        <end position="385"/>
    </location>
</feature>
<dbReference type="InterPro" id="IPR025857">
    <property type="entry name" value="MacB_PCD"/>
</dbReference>
<dbReference type="SMART" id="SM00382">
    <property type="entry name" value="AAA"/>
    <property type="match status" value="1"/>
</dbReference>
<evidence type="ECO:0000256" key="9">
    <source>
        <dbReference type="ARBA" id="ARBA00022967"/>
    </source>
</evidence>
<keyword evidence="10 14" id="KW-1133">Transmembrane helix</keyword>
<evidence type="ECO:0000256" key="12">
    <source>
        <dbReference type="ARBA" id="ARBA00023251"/>
    </source>
</evidence>
<dbReference type="InterPro" id="IPR051447">
    <property type="entry name" value="Lipoprotein-release_system"/>
</dbReference>
<dbReference type="Pfam" id="PF02687">
    <property type="entry name" value="FtsX"/>
    <property type="match status" value="1"/>
</dbReference>
<comment type="similarity">
    <text evidence="13">Belongs to the ABC transporter superfamily. Macrolide exporter (TC 3.A.1.122) family.</text>
</comment>
<dbReference type="NCBIfam" id="NF008639">
    <property type="entry name" value="PRK11629.1"/>
    <property type="match status" value="1"/>
</dbReference>
<dbReference type="EMBL" id="UGXR01000001">
    <property type="protein sequence ID" value="SUH09692.1"/>
    <property type="molecule type" value="Genomic_DNA"/>
</dbReference>
<dbReference type="GO" id="GO:0089705">
    <property type="term" value="P:protein localization to outer membrane"/>
    <property type="evidence" value="ECO:0007669"/>
    <property type="project" value="UniProtKB-ARBA"/>
</dbReference>
<comment type="similarity">
    <text evidence="2">Belongs to the ABC-4 integral membrane protein family. LolC/E subfamily.</text>
</comment>
<evidence type="ECO:0000256" key="8">
    <source>
        <dbReference type="ARBA" id="ARBA00022840"/>
    </source>
</evidence>
<keyword evidence="16" id="KW-0449">Lipoprotein</keyword>
<evidence type="ECO:0000256" key="6">
    <source>
        <dbReference type="ARBA" id="ARBA00022692"/>
    </source>
</evidence>
<dbReference type="GO" id="GO:0098797">
    <property type="term" value="C:plasma membrane protein complex"/>
    <property type="evidence" value="ECO:0007669"/>
    <property type="project" value="TreeGrafter"/>
</dbReference>
<evidence type="ECO:0000256" key="5">
    <source>
        <dbReference type="ARBA" id="ARBA00022519"/>
    </source>
</evidence>
<dbReference type="InterPro" id="IPR003439">
    <property type="entry name" value="ABC_transporter-like_ATP-bd"/>
</dbReference>
<evidence type="ECO:0000256" key="14">
    <source>
        <dbReference type="SAM" id="Phobius"/>
    </source>
</evidence>
<keyword evidence="8" id="KW-0067">ATP-binding</keyword>
<sequence>MYQPVALFIGLRYMRGRAADRFGRFVSWLSTIGITLGVMALVTVLSVMNGFERELQNNILGLMPQAILSAEHGSLNPNQMPEKAVNLQGVNRIAPLTTGDVVLQSARSVAVGVMLGIDPAQKDPLTPYLVNVKQSELQPGKYNVILGEQLAGQLGVNRGDQIRLMVPSASQFTPMGRLPSQRLFTVIGTFAANSEVDGYEMLVNIQDASRLMRYPAGNITGWRLWLDEPLQVDTLSQQPLPQGTKWQDWRERKGELFQAVRMEKNMMGLLLSLIVAVAAFNIITSLGLMVMEKQGRSGDFTTQGLTPRQIMMVFMVQGASAGIIGALLGAALGALLASQLNNLMPIIGAFLDGAALPVAIEPLQVIVIALVAMAIALLSTLYPSWRAAATQPLRLYVMNKILLQCDNLCKRYQEGTVQTDVLHDVSFSIGEGEMMAIVGSSGSGKSTLLHLLGGLDTPTSGDVIFSGQPMSKLSSAAKAELRNQKLGVYLSVSSSPAGFYGAGKRGDALLIGKKKPAEIDARAREMLHAVGLEHRATHRPSELSGGERQRVAIARALVNNPRLVLADEPTGNLDARNADSIFELLGELNRLQGTAFLVVTHDLQLAKRMSRQLEMRDGRLTAELSLMGAE</sequence>
<dbReference type="Gene3D" id="3.40.50.300">
    <property type="entry name" value="P-loop containing nucleotide triphosphate hydrolases"/>
    <property type="match status" value="1"/>
</dbReference>
<evidence type="ECO:0000256" key="10">
    <source>
        <dbReference type="ARBA" id="ARBA00022989"/>
    </source>
</evidence>
<evidence type="ECO:0000256" key="13">
    <source>
        <dbReference type="ARBA" id="ARBA00038388"/>
    </source>
</evidence>
<dbReference type="GO" id="GO:0042953">
    <property type="term" value="P:lipoprotein transport"/>
    <property type="evidence" value="ECO:0007669"/>
    <property type="project" value="InterPro"/>
</dbReference>
<dbReference type="AlphaFoldDB" id="A0A379VS68"/>
<keyword evidence="5" id="KW-0997">Cell inner membrane</keyword>
<comment type="subcellular location">
    <subcellularLocation>
        <location evidence="1">Cell inner membrane</location>
        <topology evidence="1">Multi-pass membrane protein</topology>
    </subcellularLocation>
</comment>
<feature type="domain" description="ABC transporter" evidence="15">
    <location>
        <begin position="403"/>
        <end position="630"/>
    </location>
</feature>
<evidence type="ECO:0000259" key="15">
    <source>
        <dbReference type="PROSITE" id="PS50893"/>
    </source>
</evidence>
<dbReference type="InterPro" id="IPR011925">
    <property type="entry name" value="LolCE_TM"/>
</dbReference>
<dbReference type="FunFam" id="3.40.50.300:FF:000230">
    <property type="entry name" value="Lipoprotein-releasing system ATP-binding protein LolD"/>
    <property type="match status" value="1"/>
</dbReference>
<feature type="transmembrane region" description="Helical" evidence="14">
    <location>
        <begin position="310"/>
        <end position="336"/>
    </location>
</feature>
<dbReference type="GO" id="GO:0016887">
    <property type="term" value="F:ATP hydrolysis activity"/>
    <property type="evidence" value="ECO:0007669"/>
    <property type="project" value="InterPro"/>
</dbReference>
<organism evidence="16 17">
    <name type="scientific">Salmonella enterica I</name>
    <dbReference type="NCBI Taxonomy" id="59201"/>
    <lineage>
        <taxon>Bacteria</taxon>
        <taxon>Pseudomonadati</taxon>
        <taxon>Pseudomonadota</taxon>
        <taxon>Gammaproteobacteria</taxon>
        <taxon>Enterobacterales</taxon>
        <taxon>Enterobacteriaceae</taxon>
        <taxon>Salmonella</taxon>
    </lineage>
</organism>
<dbReference type="NCBIfam" id="NF008076">
    <property type="entry name" value="PRK10814.1"/>
    <property type="match status" value="1"/>
</dbReference>
<dbReference type="InterPro" id="IPR017911">
    <property type="entry name" value="MacB-like_ATP-bd"/>
</dbReference>
<keyword evidence="4" id="KW-1003">Cell membrane</keyword>
<keyword evidence="7" id="KW-0547">Nucleotide-binding</keyword>
<name>A0A379VS68_SALET</name>
<keyword evidence="6 14" id="KW-0812">Transmembrane</keyword>
<protein>
    <submittedName>
        <fullName evidence="16">Outer membrane-specific lipoprotein transporter subunit LolC</fullName>
    </submittedName>
</protein>
<dbReference type="GO" id="GO:0044874">
    <property type="term" value="P:lipoprotein localization to outer membrane"/>
    <property type="evidence" value="ECO:0007669"/>
    <property type="project" value="TreeGrafter"/>
</dbReference>
<dbReference type="Pfam" id="PF12704">
    <property type="entry name" value="MacB_PCD"/>
    <property type="match status" value="1"/>
</dbReference>
<keyword evidence="3" id="KW-0813">Transport</keyword>
<feature type="transmembrane region" description="Helical" evidence="14">
    <location>
        <begin position="269"/>
        <end position="290"/>
    </location>
</feature>
<dbReference type="PROSITE" id="PS50893">
    <property type="entry name" value="ABC_TRANSPORTER_2"/>
    <property type="match status" value="1"/>
</dbReference>
<keyword evidence="12" id="KW-0046">Antibiotic resistance</keyword>
<dbReference type="Pfam" id="PF00005">
    <property type="entry name" value="ABC_tran"/>
    <property type="match status" value="1"/>
</dbReference>
<dbReference type="InterPro" id="IPR003838">
    <property type="entry name" value="ABC3_permease_C"/>
</dbReference>
<dbReference type="PROSITE" id="PS00211">
    <property type="entry name" value="ABC_TRANSPORTER_1"/>
    <property type="match status" value="1"/>
</dbReference>
<dbReference type="Proteomes" id="UP000254346">
    <property type="component" value="Unassembled WGS sequence"/>
</dbReference>
<evidence type="ECO:0000313" key="17">
    <source>
        <dbReference type="Proteomes" id="UP000254346"/>
    </source>
</evidence>
<reference evidence="16 17" key="1">
    <citation type="submission" date="2018-06" db="EMBL/GenBank/DDBJ databases">
        <authorList>
            <consortium name="Pathogen Informatics"/>
            <person name="Doyle S."/>
        </authorList>
    </citation>
    <scope>NUCLEOTIDE SEQUENCE [LARGE SCALE GENOMIC DNA]</scope>
    <source>
        <strain evidence="16 17">NCTC8256</strain>
    </source>
</reference>
<dbReference type="PANTHER" id="PTHR30489">
    <property type="entry name" value="LIPOPROTEIN-RELEASING SYSTEM TRANSMEMBRANE PROTEIN LOLE"/>
    <property type="match status" value="1"/>
</dbReference>
<evidence type="ECO:0000256" key="7">
    <source>
        <dbReference type="ARBA" id="ARBA00022741"/>
    </source>
</evidence>
<dbReference type="PANTHER" id="PTHR30489:SF8">
    <property type="entry name" value="LIPOPROTEIN-RELEASING SYSTEM TRANSMEMBRANE PROTEIN LOLC"/>
    <property type="match status" value="1"/>
</dbReference>
<proteinExistence type="inferred from homology"/>
<dbReference type="InterPro" id="IPR027417">
    <property type="entry name" value="P-loop_NTPase"/>
</dbReference>
<gene>
    <name evidence="16" type="primary">lolC</name>
    <name evidence="16" type="ORF">NCTC8256_03675</name>
</gene>
<dbReference type="CDD" id="cd03255">
    <property type="entry name" value="ABC_MJ0796_LolCDE_FtsE"/>
    <property type="match status" value="1"/>
</dbReference>
<evidence type="ECO:0000256" key="11">
    <source>
        <dbReference type="ARBA" id="ARBA00023136"/>
    </source>
</evidence>
<dbReference type="InterPro" id="IPR017871">
    <property type="entry name" value="ABC_transporter-like_CS"/>
</dbReference>